<evidence type="ECO:0000256" key="1">
    <source>
        <dbReference type="PROSITE-ProRule" id="PRU00108"/>
    </source>
</evidence>
<evidence type="ECO:0000313" key="7">
    <source>
        <dbReference type="Proteomes" id="UP000789595"/>
    </source>
</evidence>
<dbReference type="Pfam" id="PF00046">
    <property type="entry name" value="Homeodomain"/>
    <property type="match status" value="2"/>
</dbReference>
<comment type="subcellular location">
    <subcellularLocation>
        <location evidence="1 2">Nucleus</location>
    </subcellularLocation>
</comment>
<feature type="DNA-binding region" description="Homeobox" evidence="1">
    <location>
        <begin position="148"/>
        <end position="192"/>
    </location>
</feature>
<dbReference type="PROSITE" id="PS50071">
    <property type="entry name" value="HOMEOBOX_2"/>
    <property type="match status" value="2"/>
</dbReference>
<reference evidence="6" key="2">
    <citation type="submission" date="2021-11" db="EMBL/GenBank/DDBJ databases">
        <authorList>
            <consortium name="Genoscope - CEA"/>
            <person name="William W."/>
        </authorList>
    </citation>
    <scope>NUCLEOTIDE SEQUENCE</scope>
</reference>
<feature type="region of interest" description="Disordered" evidence="3">
    <location>
        <begin position="1"/>
        <end position="77"/>
    </location>
</feature>
<organism evidence="5">
    <name type="scientific">Pelagomonas calceolata</name>
    <dbReference type="NCBI Taxonomy" id="35677"/>
    <lineage>
        <taxon>Eukaryota</taxon>
        <taxon>Sar</taxon>
        <taxon>Stramenopiles</taxon>
        <taxon>Ochrophyta</taxon>
        <taxon>Pelagophyceae</taxon>
        <taxon>Pelagomonadales</taxon>
        <taxon>Pelagomonadaceae</taxon>
        <taxon>Pelagomonas</taxon>
    </lineage>
</organism>
<gene>
    <name evidence="5" type="ORF">PCAL00307_LOCUS12158</name>
    <name evidence="6" type="ORF">PECAL_5P10260</name>
</gene>
<dbReference type="GO" id="GO:0005634">
    <property type="term" value="C:nucleus"/>
    <property type="evidence" value="ECO:0007669"/>
    <property type="project" value="UniProtKB-SubCell"/>
</dbReference>
<keyword evidence="1 2" id="KW-0371">Homeobox</keyword>
<dbReference type="SMART" id="SM00389">
    <property type="entry name" value="HOX"/>
    <property type="match status" value="2"/>
</dbReference>
<keyword evidence="1 2" id="KW-0238">DNA-binding</keyword>
<dbReference type="InterPro" id="IPR009057">
    <property type="entry name" value="Homeodomain-like_sf"/>
</dbReference>
<accession>A0A7S4E8E4</accession>
<feature type="compositionally biased region" description="Pro residues" evidence="3">
    <location>
        <begin position="42"/>
        <end position="58"/>
    </location>
</feature>
<dbReference type="EMBL" id="CAKKNE010000005">
    <property type="protein sequence ID" value="CAH0376438.1"/>
    <property type="molecule type" value="Genomic_DNA"/>
</dbReference>
<feature type="domain" description="Homeobox" evidence="4">
    <location>
        <begin position="146"/>
        <end position="191"/>
    </location>
</feature>
<dbReference type="InterPro" id="IPR001356">
    <property type="entry name" value="HD"/>
</dbReference>
<keyword evidence="7" id="KW-1185">Reference proteome</keyword>
<dbReference type="AlphaFoldDB" id="A0A7S4E8E4"/>
<evidence type="ECO:0000259" key="4">
    <source>
        <dbReference type="PROSITE" id="PS50071"/>
    </source>
</evidence>
<reference evidence="5" key="1">
    <citation type="submission" date="2021-01" db="EMBL/GenBank/DDBJ databases">
        <authorList>
            <person name="Corre E."/>
            <person name="Pelletier E."/>
            <person name="Niang G."/>
            <person name="Scheremetjew M."/>
            <person name="Finn R."/>
            <person name="Kale V."/>
            <person name="Holt S."/>
            <person name="Cochrane G."/>
            <person name="Meng A."/>
            <person name="Brown T."/>
            <person name="Cohen L."/>
        </authorList>
    </citation>
    <scope>NUCLEOTIDE SEQUENCE</scope>
    <source>
        <strain evidence="5">CCMP1756</strain>
    </source>
</reference>
<name>A0A7S4E8E4_9STRA</name>
<keyword evidence="1 2" id="KW-0539">Nucleus</keyword>
<evidence type="ECO:0000313" key="6">
    <source>
        <dbReference type="EMBL" id="CAH0376438.1"/>
    </source>
</evidence>
<dbReference type="EMBL" id="HBIW01014147">
    <property type="protein sequence ID" value="CAE0696722.1"/>
    <property type="molecule type" value="Transcribed_RNA"/>
</dbReference>
<dbReference type="CDD" id="cd00086">
    <property type="entry name" value="homeodomain"/>
    <property type="match status" value="2"/>
</dbReference>
<dbReference type="Gene3D" id="1.10.10.60">
    <property type="entry name" value="Homeodomain-like"/>
    <property type="match status" value="2"/>
</dbReference>
<dbReference type="GO" id="GO:0003677">
    <property type="term" value="F:DNA binding"/>
    <property type="evidence" value="ECO:0007669"/>
    <property type="project" value="UniProtKB-UniRule"/>
</dbReference>
<feature type="DNA-binding region" description="Homeobox" evidence="1">
    <location>
        <begin position="191"/>
        <end position="250"/>
    </location>
</feature>
<evidence type="ECO:0000256" key="3">
    <source>
        <dbReference type="SAM" id="MobiDB-lite"/>
    </source>
</evidence>
<evidence type="ECO:0000313" key="5">
    <source>
        <dbReference type="EMBL" id="CAE0696722.1"/>
    </source>
</evidence>
<dbReference type="SUPFAM" id="SSF46689">
    <property type="entry name" value="Homeodomain-like"/>
    <property type="match status" value="2"/>
</dbReference>
<proteinExistence type="predicted"/>
<sequence>MAEIHDGQKRITDCFQKKSDEDTKCPPKISSDPSHDAAPALKPAPKPAQKPAPKPAPEPSSFEVAPKKKAAPLPEYRPLDLTKRQALATEYYQDKILTSQRAETLAEKHTIEKNQVTRYFARLREVDPSYQKRSYSTKKSREPVEQVLIKAFNESTVLSEQRAKDLGKETGLTPSQVQHWFARRREEEEKQTIRPETLNAIQEAALEDAFQESPILSDSRAEALAESLKCTFAQVKTYFHKRRGPSQRQLLAGAYYPLQRPNGYEGRLHGPNIRCEFFQAGDCEVCEDVTRECIGKKKESDGLVEPFPAEVRLELDDCLKKRLFGPHNIIDTRDATSRTFFANLNSKKPKVVDLT</sequence>
<dbReference type="Proteomes" id="UP000789595">
    <property type="component" value="Unassembled WGS sequence"/>
</dbReference>
<feature type="compositionally biased region" description="Basic and acidic residues" evidence="3">
    <location>
        <begin position="1"/>
        <end position="25"/>
    </location>
</feature>
<feature type="domain" description="Homeobox" evidence="4">
    <location>
        <begin position="189"/>
        <end position="249"/>
    </location>
</feature>
<protein>
    <recommendedName>
        <fullName evidence="4">Homeobox domain-containing protein</fullName>
    </recommendedName>
</protein>
<evidence type="ECO:0000256" key="2">
    <source>
        <dbReference type="RuleBase" id="RU000682"/>
    </source>
</evidence>